<evidence type="ECO:0000259" key="1">
    <source>
        <dbReference type="Pfam" id="PF13590"/>
    </source>
</evidence>
<organism evidence="2 3">
    <name type="scientific">Moheibacter sediminis</name>
    <dbReference type="NCBI Taxonomy" id="1434700"/>
    <lineage>
        <taxon>Bacteria</taxon>
        <taxon>Pseudomonadati</taxon>
        <taxon>Bacteroidota</taxon>
        <taxon>Flavobacteriia</taxon>
        <taxon>Flavobacteriales</taxon>
        <taxon>Weeksellaceae</taxon>
        <taxon>Moheibacter</taxon>
    </lineage>
</organism>
<reference evidence="2 3" key="1">
    <citation type="submission" date="2017-04" db="EMBL/GenBank/DDBJ databases">
        <authorList>
            <person name="Afonso C.L."/>
            <person name="Miller P.J."/>
            <person name="Scott M.A."/>
            <person name="Spackman E."/>
            <person name="Goraichik I."/>
            <person name="Dimitrov K.M."/>
            <person name="Suarez D.L."/>
            <person name="Swayne D.E."/>
        </authorList>
    </citation>
    <scope>NUCLEOTIDE SEQUENCE [LARGE SCALE GENOMIC DNA]</scope>
    <source>
        <strain evidence="2 3">CGMCC 1.12708</strain>
    </source>
</reference>
<feature type="domain" description="DUF4136" evidence="1">
    <location>
        <begin position="23"/>
        <end position="167"/>
    </location>
</feature>
<dbReference type="RefSeq" id="WP_084018588.1">
    <property type="nucleotide sequence ID" value="NZ_FWXS01000010.1"/>
</dbReference>
<sequence length="171" mass="19326">MKIYSLLFIISSFFITSCSTVRVTHDFDRATDFNAYKTYNFHQKGIDKLELNDLDKRRIVQSIDNEMKAKGFTKVETSPDLLLNVLASSKEKINIDNGYGWGYGPYWGSPSRVYQYTSGTIIVDIVDDKNNKLIWQGAGSGLNVSDLERKAEDIPDAISEIMAKFPPPAKK</sequence>
<accession>A0A1W2CJ71</accession>
<gene>
    <name evidence="2" type="ORF">SAMN06296427_110115</name>
</gene>
<dbReference type="PROSITE" id="PS51257">
    <property type="entry name" value="PROKAR_LIPOPROTEIN"/>
    <property type="match status" value="1"/>
</dbReference>
<dbReference type="EMBL" id="FWXS01000010">
    <property type="protein sequence ID" value="SMC84912.1"/>
    <property type="molecule type" value="Genomic_DNA"/>
</dbReference>
<dbReference type="Gene3D" id="3.30.160.670">
    <property type="match status" value="1"/>
</dbReference>
<dbReference type="STRING" id="1434700.SAMN06296427_110115"/>
<proteinExistence type="predicted"/>
<dbReference type="AlphaFoldDB" id="A0A1W2CJ71"/>
<protein>
    <recommendedName>
        <fullName evidence="1">DUF4136 domain-containing protein</fullName>
    </recommendedName>
</protein>
<evidence type="ECO:0000313" key="2">
    <source>
        <dbReference type="EMBL" id="SMC84912.1"/>
    </source>
</evidence>
<evidence type="ECO:0000313" key="3">
    <source>
        <dbReference type="Proteomes" id="UP000192393"/>
    </source>
</evidence>
<keyword evidence="3" id="KW-1185">Reference proteome</keyword>
<dbReference type="OrthoDB" id="5432251at2"/>
<dbReference type="Proteomes" id="UP000192393">
    <property type="component" value="Unassembled WGS sequence"/>
</dbReference>
<dbReference type="Pfam" id="PF13590">
    <property type="entry name" value="DUF4136"/>
    <property type="match status" value="1"/>
</dbReference>
<name>A0A1W2CJ71_9FLAO</name>
<dbReference type="InterPro" id="IPR025411">
    <property type="entry name" value="DUF4136"/>
</dbReference>